<dbReference type="InterPro" id="IPR002321">
    <property type="entry name" value="Cyt_c_II"/>
</dbReference>
<name>A0A4R7B0X6_9NEIS</name>
<dbReference type="InterPro" id="IPR010980">
    <property type="entry name" value="Cyt_c/b562"/>
</dbReference>
<dbReference type="GO" id="GO:0009055">
    <property type="term" value="F:electron transfer activity"/>
    <property type="evidence" value="ECO:0007669"/>
    <property type="project" value="InterPro"/>
</dbReference>
<dbReference type="AlphaFoldDB" id="A0A4R7B0X6"/>
<dbReference type="PROSITE" id="PS51009">
    <property type="entry name" value="CYTCII"/>
    <property type="match status" value="1"/>
</dbReference>
<dbReference type="GO" id="GO:0005506">
    <property type="term" value="F:iron ion binding"/>
    <property type="evidence" value="ECO:0007669"/>
    <property type="project" value="InterPro"/>
</dbReference>
<organism evidence="1 2">
    <name type="scientific">Paludibacterium purpuratum</name>
    <dbReference type="NCBI Taxonomy" id="1144873"/>
    <lineage>
        <taxon>Bacteria</taxon>
        <taxon>Pseudomonadati</taxon>
        <taxon>Pseudomonadota</taxon>
        <taxon>Betaproteobacteria</taxon>
        <taxon>Neisseriales</taxon>
        <taxon>Chromobacteriaceae</taxon>
        <taxon>Paludibacterium</taxon>
    </lineage>
</organism>
<comment type="caution">
    <text evidence="1">The sequence shown here is derived from an EMBL/GenBank/DDBJ whole genome shotgun (WGS) entry which is preliminary data.</text>
</comment>
<proteinExistence type="predicted"/>
<reference evidence="1 2" key="1">
    <citation type="submission" date="2019-03" db="EMBL/GenBank/DDBJ databases">
        <title>Genomic Encyclopedia of Type Strains, Phase III (KMG-III): the genomes of soil and plant-associated and newly described type strains.</title>
        <authorList>
            <person name="Whitman W."/>
        </authorList>
    </citation>
    <scope>NUCLEOTIDE SEQUENCE [LARGE SCALE GENOMIC DNA]</scope>
    <source>
        <strain evidence="1 2">CECT 8976</strain>
    </source>
</reference>
<evidence type="ECO:0000313" key="2">
    <source>
        <dbReference type="Proteomes" id="UP000295611"/>
    </source>
</evidence>
<dbReference type="Proteomes" id="UP000295611">
    <property type="component" value="Unassembled WGS sequence"/>
</dbReference>
<protein>
    <submittedName>
        <fullName evidence="1">Cytochrome c556</fullName>
    </submittedName>
</protein>
<dbReference type="SUPFAM" id="SSF47175">
    <property type="entry name" value="Cytochromes"/>
    <property type="match status" value="1"/>
</dbReference>
<dbReference type="GO" id="GO:0022900">
    <property type="term" value="P:electron transport chain"/>
    <property type="evidence" value="ECO:0007669"/>
    <property type="project" value="InterPro"/>
</dbReference>
<evidence type="ECO:0000313" key="1">
    <source>
        <dbReference type="EMBL" id="TDR72973.1"/>
    </source>
</evidence>
<dbReference type="Pfam" id="PF01322">
    <property type="entry name" value="Cytochrom_C_2"/>
    <property type="match status" value="1"/>
</dbReference>
<dbReference type="EMBL" id="SNZP01000015">
    <property type="protein sequence ID" value="TDR72973.1"/>
    <property type="molecule type" value="Genomic_DNA"/>
</dbReference>
<accession>A0A4R7B0X6</accession>
<gene>
    <name evidence="1" type="ORF">DFP86_1154</name>
</gene>
<sequence>MLYYNILPLQVLTALLKQLYPIVIKYPHFTVQHSGAYRPNHEFETMKKLLLTTLLAILAMPVAAEPGGAERQQAFKKILQQFEPMGVVVRGRAPYNKADFIQHADALKLAATQPFTLFAPHSIDAKSRAKPEIWSQPAKFQTAKENFLKAVDDLDAAAHNADLATIRKQYDLVSQSCKTCHDSFRGPKV</sequence>
<keyword evidence="2" id="KW-1185">Reference proteome</keyword>
<dbReference type="Gene3D" id="1.20.120.10">
    <property type="entry name" value="Cytochrome c/b562"/>
    <property type="match status" value="1"/>
</dbReference>
<dbReference type="GO" id="GO:0020037">
    <property type="term" value="F:heme binding"/>
    <property type="evidence" value="ECO:0007669"/>
    <property type="project" value="InterPro"/>
</dbReference>